<accession>A0AAD8J9M3</accession>
<organism evidence="2 3">
    <name type="scientific">Heracleum sosnowskyi</name>
    <dbReference type="NCBI Taxonomy" id="360622"/>
    <lineage>
        <taxon>Eukaryota</taxon>
        <taxon>Viridiplantae</taxon>
        <taxon>Streptophyta</taxon>
        <taxon>Embryophyta</taxon>
        <taxon>Tracheophyta</taxon>
        <taxon>Spermatophyta</taxon>
        <taxon>Magnoliopsida</taxon>
        <taxon>eudicotyledons</taxon>
        <taxon>Gunneridae</taxon>
        <taxon>Pentapetalae</taxon>
        <taxon>asterids</taxon>
        <taxon>campanulids</taxon>
        <taxon>Apiales</taxon>
        <taxon>Apiaceae</taxon>
        <taxon>Apioideae</taxon>
        <taxon>apioid superclade</taxon>
        <taxon>Tordylieae</taxon>
        <taxon>Tordyliinae</taxon>
        <taxon>Heracleum</taxon>
    </lineage>
</organism>
<evidence type="ECO:0000256" key="1">
    <source>
        <dbReference type="SAM" id="MobiDB-lite"/>
    </source>
</evidence>
<proteinExistence type="predicted"/>
<protein>
    <recommendedName>
        <fullName evidence="4">BED-type domain-containing protein</fullName>
    </recommendedName>
</protein>
<dbReference type="AlphaFoldDB" id="A0AAD8J9M3"/>
<reference evidence="2" key="1">
    <citation type="submission" date="2023-02" db="EMBL/GenBank/DDBJ databases">
        <title>Genome of toxic invasive species Heracleum sosnowskyi carries increased number of genes despite the absence of recent whole-genome duplications.</title>
        <authorList>
            <person name="Schelkunov M."/>
            <person name="Shtratnikova V."/>
            <person name="Makarenko M."/>
            <person name="Klepikova A."/>
            <person name="Omelchenko D."/>
            <person name="Novikova G."/>
            <person name="Obukhova E."/>
            <person name="Bogdanov V."/>
            <person name="Penin A."/>
            <person name="Logacheva M."/>
        </authorList>
    </citation>
    <scope>NUCLEOTIDE SEQUENCE</scope>
    <source>
        <strain evidence="2">Hsosn_3</strain>
        <tissue evidence="2">Leaf</tissue>
    </source>
</reference>
<feature type="compositionally biased region" description="Polar residues" evidence="1">
    <location>
        <begin position="66"/>
        <end position="92"/>
    </location>
</feature>
<dbReference type="Proteomes" id="UP001237642">
    <property type="component" value="Unassembled WGS sequence"/>
</dbReference>
<reference evidence="2" key="2">
    <citation type="submission" date="2023-05" db="EMBL/GenBank/DDBJ databases">
        <authorList>
            <person name="Schelkunov M.I."/>
        </authorList>
    </citation>
    <scope>NUCLEOTIDE SEQUENCE</scope>
    <source>
        <strain evidence="2">Hsosn_3</strain>
        <tissue evidence="2">Leaf</tissue>
    </source>
</reference>
<sequence length="169" mass="19070">MWTVLSVEFLFGFVNRVIFESQIHYSLTQRRPFTAATIYTIYTKTQYSLTQYSRSHYTIVMSTHSIPSSDENSTPELELQSANKDSNSTPDSQPDIVAVDNDDDDAVNASGQTDDNGRCRSDVWGHFTRKKIDGAFKAICNYCKLQMKGDSGLDLDISEIQPDPTRCHP</sequence>
<dbReference type="EMBL" id="JAUIZM010000002">
    <property type="protein sequence ID" value="KAK1399833.1"/>
    <property type="molecule type" value="Genomic_DNA"/>
</dbReference>
<evidence type="ECO:0000313" key="3">
    <source>
        <dbReference type="Proteomes" id="UP001237642"/>
    </source>
</evidence>
<name>A0AAD8J9M3_9APIA</name>
<keyword evidence="3" id="KW-1185">Reference proteome</keyword>
<feature type="region of interest" description="Disordered" evidence="1">
    <location>
        <begin position="66"/>
        <end position="115"/>
    </location>
</feature>
<comment type="caution">
    <text evidence="2">The sequence shown here is derived from an EMBL/GenBank/DDBJ whole genome shotgun (WGS) entry which is preliminary data.</text>
</comment>
<evidence type="ECO:0000313" key="2">
    <source>
        <dbReference type="EMBL" id="KAK1399833.1"/>
    </source>
</evidence>
<evidence type="ECO:0008006" key="4">
    <source>
        <dbReference type="Google" id="ProtNLM"/>
    </source>
</evidence>
<gene>
    <name evidence="2" type="ORF">POM88_009696</name>
</gene>